<comment type="caution">
    <text evidence="3">The sequence shown here is derived from an EMBL/GenBank/DDBJ whole genome shotgun (WGS) entry which is preliminary data.</text>
</comment>
<reference evidence="3 4" key="1">
    <citation type="journal article" date="2014" name="Proc. Natl. Acad. Sci. U.S.A.">
        <title>Trajectory and genomic determinants of fungal-pathogen speciation and host adaptation.</title>
        <authorList>
            <person name="Hu X."/>
            <person name="Xiao G."/>
            <person name="Zheng P."/>
            <person name="Shang Y."/>
            <person name="Su Y."/>
            <person name="Zhang X."/>
            <person name="Liu X."/>
            <person name="Zhan S."/>
            <person name="St Leger R.J."/>
            <person name="Wang C."/>
        </authorList>
    </citation>
    <scope>NUCLEOTIDE SEQUENCE [LARGE SCALE GENOMIC DNA]</scope>
    <source>
        <strain evidence="3 4">ARSEF 549</strain>
    </source>
</reference>
<keyword evidence="2" id="KW-0732">Signal</keyword>
<evidence type="ECO:0000313" key="4">
    <source>
        <dbReference type="Proteomes" id="UP000031186"/>
    </source>
</evidence>
<dbReference type="AlphaFoldDB" id="A0A0B4FAL7"/>
<feature type="signal peptide" evidence="2">
    <location>
        <begin position="1"/>
        <end position="21"/>
    </location>
</feature>
<proteinExistence type="predicted"/>
<gene>
    <name evidence="3" type="ORF">MAN_05793</name>
</gene>
<evidence type="ECO:0000313" key="3">
    <source>
        <dbReference type="EMBL" id="KID64782.1"/>
    </source>
</evidence>
<organism evidence="3 4">
    <name type="scientific">Metarhizium anisopliae (strain ARSEF 549)</name>
    <dbReference type="NCBI Taxonomy" id="3151832"/>
    <lineage>
        <taxon>Eukaryota</taxon>
        <taxon>Fungi</taxon>
        <taxon>Dikarya</taxon>
        <taxon>Ascomycota</taxon>
        <taxon>Pezizomycotina</taxon>
        <taxon>Sordariomycetes</taxon>
        <taxon>Hypocreomycetidae</taxon>
        <taxon>Hypocreales</taxon>
        <taxon>Clavicipitaceae</taxon>
        <taxon>Metarhizium</taxon>
    </lineage>
</organism>
<feature type="compositionally biased region" description="Gly residues" evidence="1">
    <location>
        <begin position="91"/>
        <end position="116"/>
    </location>
</feature>
<keyword evidence="4" id="KW-1185">Reference proteome</keyword>
<feature type="chain" id="PRO_5002090443" evidence="2">
    <location>
        <begin position="22"/>
        <end position="141"/>
    </location>
</feature>
<dbReference type="VEuPathDB" id="FungiDB:MAN_05793"/>
<evidence type="ECO:0000256" key="2">
    <source>
        <dbReference type="SAM" id="SignalP"/>
    </source>
</evidence>
<sequence length="141" mass="13278">MRFFTPSIAAGAVFLASAAWAQPVEQTARASMQERAAGGGGGLATILADHVKYVSNPASAKDPIPPEEDNAAREAHRSVHAALFDVISGGGGGGGQKGAGAGAGAGAGQGAAGAGAGAAAEAGGRGAGKGKAAGDKGAKEQ</sequence>
<dbReference type="EMBL" id="AZNF01000007">
    <property type="protein sequence ID" value="KID64782.1"/>
    <property type="molecule type" value="Genomic_DNA"/>
</dbReference>
<feature type="non-terminal residue" evidence="3">
    <location>
        <position position="1"/>
    </location>
</feature>
<dbReference type="HOGENOM" id="CLU_158110_0_0_1"/>
<feature type="region of interest" description="Disordered" evidence="1">
    <location>
        <begin position="91"/>
        <end position="141"/>
    </location>
</feature>
<name>A0A0B4FAL7_METAF</name>
<protein>
    <submittedName>
        <fullName evidence="3">Uncharacterized protein</fullName>
    </submittedName>
</protein>
<feature type="region of interest" description="Disordered" evidence="1">
    <location>
        <begin position="57"/>
        <end position="77"/>
    </location>
</feature>
<feature type="compositionally biased region" description="Basic and acidic residues" evidence="1">
    <location>
        <begin position="132"/>
        <end position="141"/>
    </location>
</feature>
<dbReference type="Proteomes" id="UP000031186">
    <property type="component" value="Unassembled WGS sequence"/>
</dbReference>
<accession>A0A0B4FAL7</accession>
<dbReference type="OrthoDB" id="4941344at2759"/>
<evidence type="ECO:0000256" key="1">
    <source>
        <dbReference type="SAM" id="MobiDB-lite"/>
    </source>
</evidence>